<dbReference type="Proteomes" id="UP000664859">
    <property type="component" value="Unassembled WGS sequence"/>
</dbReference>
<accession>A0A836CK27</accession>
<dbReference type="AlphaFoldDB" id="A0A836CK27"/>
<feature type="non-terminal residue" evidence="3">
    <location>
        <position position="1"/>
    </location>
</feature>
<dbReference type="InterPro" id="IPR012677">
    <property type="entry name" value="Nucleotide-bd_a/b_plait_sf"/>
</dbReference>
<dbReference type="InterPro" id="IPR007201">
    <property type="entry name" value="Mei2-like_Rrm_C"/>
</dbReference>
<dbReference type="Gene3D" id="3.30.70.330">
    <property type="match status" value="1"/>
</dbReference>
<dbReference type="InterPro" id="IPR035979">
    <property type="entry name" value="RBD_domain_sf"/>
</dbReference>
<evidence type="ECO:0000256" key="1">
    <source>
        <dbReference type="ARBA" id="ARBA00022884"/>
    </source>
</evidence>
<dbReference type="GO" id="GO:0003723">
    <property type="term" value="F:RNA binding"/>
    <property type="evidence" value="ECO:0007669"/>
    <property type="project" value="UniProtKB-KW"/>
</dbReference>
<evidence type="ECO:0000259" key="2">
    <source>
        <dbReference type="Pfam" id="PF04059"/>
    </source>
</evidence>
<keyword evidence="1" id="KW-0694">RNA-binding</keyword>
<name>A0A836CK27_9STRA</name>
<organism evidence="3 4">
    <name type="scientific">Tribonema minus</name>
    <dbReference type="NCBI Taxonomy" id="303371"/>
    <lineage>
        <taxon>Eukaryota</taxon>
        <taxon>Sar</taxon>
        <taxon>Stramenopiles</taxon>
        <taxon>Ochrophyta</taxon>
        <taxon>PX clade</taxon>
        <taxon>Xanthophyceae</taxon>
        <taxon>Tribonematales</taxon>
        <taxon>Tribonemataceae</taxon>
        <taxon>Tribonema</taxon>
    </lineage>
</organism>
<dbReference type="OrthoDB" id="417481at2759"/>
<sequence>LDTKKIAKGQDRRTTIMIRNIPNKYTQAMLLQEIDANFRGGYDFFYLPIDFKNRCNVGYAFINFIDFRRIVSFTREFHGQRWRNFNSEKVCAISYARIQGKASMISRFQNSSLMEKDGEYRPLLF</sequence>
<evidence type="ECO:0000313" key="4">
    <source>
        <dbReference type="Proteomes" id="UP000664859"/>
    </source>
</evidence>
<dbReference type="PANTHER" id="PTHR23189">
    <property type="entry name" value="RNA RECOGNITION MOTIF-CONTAINING"/>
    <property type="match status" value="1"/>
</dbReference>
<keyword evidence="4" id="KW-1185">Reference proteome</keyword>
<dbReference type="SUPFAM" id="SSF54928">
    <property type="entry name" value="RNA-binding domain, RBD"/>
    <property type="match status" value="1"/>
</dbReference>
<dbReference type="InterPro" id="IPR034454">
    <property type="entry name" value="MEI2-like_RRM3"/>
</dbReference>
<evidence type="ECO:0000313" key="3">
    <source>
        <dbReference type="EMBL" id="KAG5188334.1"/>
    </source>
</evidence>
<feature type="non-terminal residue" evidence="3">
    <location>
        <position position="125"/>
    </location>
</feature>
<dbReference type="Pfam" id="PF04059">
    <property type="entry name" value="RRM_2"/>
    <property type="match status" value="1"/>
</dbReference>
<reference evidence="3" key="1">
    <citation type="submission" date="2021-02" db="EMBL/GenBank/DDBJ databases">
        <title>First Annotated Genome of the Yellow-green Alga Tribonema minus.</title>
        <authorList>
            <person name="Mahan K.M."/>
        </authorList>
    </citation>
    <scope>NUCLEOTIDE SEQUENCE</scope>
    <source>
        <strain evidence="3">UTEX B ZZ1240</strain>
    </source>
</reference>
<dbReference type="CDD" id="cd12531">
    <property type="entry name" value="RRM3_MEI2_like"/>
    <property type="match status" value="1"/>
</dbReference>
<proteinExistence type="predicted"/>
<comment type="caution">
    <text evidence="3">The sequence shown here is derived from an EMBL/GenBank/DDBJ whole genome shotgun (WGS) entry which is preliminary data.</text>
</comment>
<gene>
    <name evidence="3" type="ORF">JKP88DRAFT_152099</name>
</gene>
<feature type="domain" description="Mei2-like C-terminal RNA recognition motif" evidence="2">
    <location>
        <begin position="13"/>
        <end position="109"/>
    </location>
</feature>
<protein>
    <submittedName>
        <fullName evidence="3">RNA recognition motif 2-domain-containing protein</fullName>
    </submittedName>
</protein>
<dbReference type="EMBL" id="JAFCMP010000071">
    <property type="protein sequence ID" value="KAG5188334.1"/>
    <property type="molecule type" value="Genomic_DNA"/>
</dbReference>